<dbReference type="Pfam" id="PF13289">
    <property type="entry name" value="SIR2_2"/>
    <property type="match status" value="1"/>
</dbReference>
<proteinExistence type="predicted"/>
<evidence type="ECO:0000313" key="2">
    <source>
        <dbReference type="Proteomes" id="UP000465360"/>
    </source>
</evidence>
<keyword evidence="2" id="KW-1185">Reference proteome</keyword>
<reference evidence="1 2" key="1">
    <citation type="journal article" date="2019" name="Emerg. Microbes Infect.">
        <title>Comprehensive subspecies identification of 175 nontuberculous mycobacteria species based on 7547 genomic profiles.</title>
        <authorList>
            <person name="Matsumoto Y."/>
            <person name="Kinjo T."/>
            <person name="Motooka D."/>
            <person name="Nabeya D."/>
            <person name="Jung N."/>
            <person name="Uechi K."/>
            <person name="Horii T."/>
            <person name="Iida T."/>
            <person name="Fujita J."/>
            <person name="Nakamura S."/>
        </authorList>
    </citation>
    <scope>NUCLEOTIDE SEQUENCE [LARGE SCALE GENOMIC DNA]</scope>
    <source>
        <strain evidence="1 2">JCM 30725</strain>
    </source>
</reference>
<protein>
    <submittedName>
        <fullName evidence="1">SIR2 family protein</fullName>
    </submittedName>
</protein>
<organism evidence="1 2">
    <name type="scientific">Mycobacterium bourgelatii</name>
    <dbReference type="NCBI Taxonomy" id="1273442"/>
    <lineage>
        <taxon>Bacteria</taxon>
        <taxon>Bacillati</taxon>
        <taxon>Actinomycetota</taxon>
        <taxon>Actinomycetes</taxon>
        <taxon>Mycobacteriales</taxon>
        <taxon>Mycobacteriaceae</taxon>
        <taxon>Mycobacterium</taxon>
    </lineage>
</organism>
<accession>A0A7I9YSB5</accession>
<dbReference type="EMBL" id="BLKZ01000001">
    <property type="protein sequence ID" value="GFG91393.1"/>
    <property type="molecule type" value="Genomic_DNA"/>
</dbReference>
<evidence type="ECO:0000313" key="1">
    <source>
        <dbReference type="EMBL" id="GFG91393.1"/>
    </source>
</evidence>
<sequence length="512" mass="56556">MGHLFVAHGDLTKLACDAVLIPCDDKGWVTPSWRSLLPPELPRDNRTGWLLLPNKPDADGIVRLPPLDKRSVQAFASMEWVATDPADVAERLLRAVSSVSGDLPALDGRAVPLVGIPLAGTGHGGLAHRRGEVIDKLLEKHRVQGSSLKCDVALILYERRDFVAVQARRRPEDWPWNVLREELRDKADHLGRLARTGQLSLFLGSGVSRPVGLPDWNGLLEYLAKATNIDLPSNVTPETAASIIKSTLPAATYHQELKNALDCHRHGIGHALLASLPVTQMVTTNFDPCMELALEGALGPDEFRVLIRQVADSSKPWLLKLNGDIGDPASVVLTTEDFQLHEEENRALHGLVQGLLLTSHLLFVGFSFTDESVLRLAEFVTRVLRAARSASPNSYSNTAIALTPDDLRKISYDDLEILQMSDSATDVREAARLLEIFLDRLCWKAISENDRAAEYLLDDRYLSSLSAEDQQLRDGLLRLVDETSSNVKSNSTGWKRIEAVLRDLGWRPSTSQ</sequence>
<dbReference type="RefSeq" id="WP_163714461.1">
    <property type="nucleotide sequence ID" value="NZ_BLKZ01000001.1"/>
</dbReference>
<name>A0A7I9YSB5_MYCBU</name>
<dbReference type="AlphaFoldDB" id="A0A7I9YSB5"/>
<comment type="caution">
    <text evidence="1">The sequence shown here is derived from an EMBL/GenBank/DDBJ whole genome shotgun (WGS) entry which is preliminary data.</text>
</comment>
<dbReference type="Proteomes" id="UP000465360">
    <property type="component" value="Unassembled WGS sequence"/>
</dbReference>
<gene>
    <name evidence="1" type="ORF">MBOU_34350</name>
</gene>
<dbReference type="InterPro" id="IPR029035">
    <property type="entry name" value="DHS-like_NAD/FAD-binding_dom"/>
</dbReference>
<dbReference type="SUPFAM" id="SSF52467">
    <property type="entry name" value="DHS-like NAD/FAD-binding domain"/>
    <property type="match status" value="1"/>
</dbReference>